<evidence type="ECO:0008006" key="4">
    <source>
        <dbReference type="Google" id="ProtNLM"/>
    </source>
</evidence>
<evidence type="ECO:0000313" key="3">
    <source>
        <dbReference type="Proteomes" id="UP001244427"/>
    </source>
</evidence>
<evidence type="ECO:0000256" key="1">
    <source>
        <dbReference type="SAM" id="Phobius"/>
    </source>
</evidence>
<dbReference type="AlphaFoldDB" id="A0AAW8EYS1"/>
<reference evidence="2 3" key="1">
    <citation type="submission" date="2023-07" db="EMBL/GenBank/DDBJ databases">
        <title>Comparative genomics of wheat-associated soil bacteria to identify genetic determinants of phenazine resistance.</title>
        <authorList>
            <person name="Mouncey N."/>
        </authorList>
    </citation>
    <scope>NUCLEOTIDE SEQUENCE [LARGE SCALE GENOMIC DNA]</scope>
    <source>
        <strain evidence="2 3">W4I9-1</strain>
    </source>
</reference>
<proteinExistence type="predicted"/>
<dbReference type="EMBL" id="JAUSXV010000001">
    <property type="protein sequence ID" value="MDQ0648673.1"/>
    <property type="molecule type" value="Genomic_DNA"/>
</dbReference>
<evidence type="ECO:0000313" key="2">
    <source>
        <dbReference type="EMBL" id="MDQ0648673.1"/>
    </source>
</evidence>
<keyword evidence="1" id="KW-0812">Transmembrane</keyword>
<protein>
    <recommendedName>
        <fullName evidence="4">DUF4190 domain-containing protein</fullName>
    </recommendedName>
</protein>
<feature type="transmembrane region" description="Helical" evidence="1">
    <location>
        <begin position="52"/>
        <end position="75"/>
    </location>
</feature>
<feature type="transmembrane region" description="Helical" evidence="1">
    <location>
        <begin position="12"/>
        <end position="32"/>
    </location>
</feature>
<comment type="caution">
    <text evidence="2">The sequence shown here is derived from an EMBL/GenBank/DDBJ whole genome shotgun (WGS) entry which is preliminary data.</text>
</comment>
<organism evidence="2 3">
    <name type="scientific">Microbacterium natoriense</name>
    <dbReference type="NCBI Taxonomy" id="284570"/>
    <lineage>
        <taxon>Bacteria</taxon>
        <taxon>Bacillati</taxon>
        <taxon>Actinomycetota</taxon>
        <taxon>Actinomycetes</taxon>
        <taxon>Micrococcales</taxon>
        <taxon>Microbacteriaceae</taxon>
        <taxon>Microbacterium</taxon>
    </lineage>
</organism>
<dbReference type="RefSeq" id="WP_307297579.1">
    <property type="nucleotide sequence ID" value="NZ_JAUSXV010000001.1"/>
</dbReference>
<keyword evidence="3" id="KW-1185">Reference proteome</keyword>
<name>A0AAW8EYS1_9MICO</name>
<keyword evidence="1" id="KW-0472">Membrane</keyword>
<dbReference type="Proteomes" id="UP001244427">
    <property type="component" value="Unassembled WGS sequence"/>
</dbReference>
<keyword evidence="1" id="KW-1133">Transmembrane helix</keyword>
<sequence length="91" mass="9429">MDIIWSDIALAAGRVLLVGAVFGAGLPALFALGLRLHAAGAGDLDGVERRPAFTVLGYVLFAIVVAAVVTGVLWITRSSLHHYLGISLFGA</sequence>
<gene>
    <name evidence="2" type="ORF">QFZ53_002869</name>
</gene>
<accession>A0AAW8EYS1</accession>